<dbReference type="Gramene" id="TuG1812G0200003479.01.T01">
    <property type="protein sequence ID" value="TuG1812G0200003479.01.T01"/>
    <property type="gene ID" value="TuG1812G0200003479.01"/>
</dbReference>
<reference evidence="2" key="1">
    <citation type="journal article" date="2013" name="Nature">
        <title>Draft genome of the wheat A-genome progenitor Triticum urartu.</title>
        <authorList>
            <person name="Ling H.Q."/>
            <person name="Zhao S."/>
            <person name="Liu D."/>
            <person name="Wang J."/>
            <person name="Sun H."/>
            <person name="Zhang C."/>
            <person name="Fan H."/>
            <person name="Li D."/>
            <person name="Dong L."/>
            <person name="Tao Y."/>
            <person name="Gao C."/>
            <person name="Wu H."/>
            <person name="Li Y."/>
            <person name="Cui Y."/>
            <person name="Guo X."/>
            <person name="Zheng S."/>
            <person name="Wang B."/>
            <person name="Yu K."/>
            <person name="Liang Q."/>
            <person name="Yang W."/>
            <person name="Lou X."/>
            <person name="Chen J."/>
            <person name="Feng M."/>
            <person name="Jian J."/>
            <person name="Zhang X."/>
            <person name="Luo G."/>
            <person name="Jiang Y."/>
            <person name="Liu J."/>
            <person name="Wang Z."/>
            <person name="Sha Y."/>
            <person name="Zhang B."/>
            <person name="Wu H."/>
            <person name="Tang D."/>
            <person name="Shen Q."/>
            <person name="Xue P."/>
            <person name="Zou S."/>
            <person name="Wang X."/>
            <person name="Liu X."/>
            <person name="Wang F."/>
            <person name="Yang Y."/>
            <person name="An X."/>
            <person name="Dong Z."/>
            <person name="Zhang K."/>
            <person name="Zhang X."/>
            <person name="Luo M.C."/>
            <person name="Dvorak J."/>
            <person name="Tong Y."/>
            <person name="Wang J."/>
            <person name="Yang H."/>
            <person name="Li Z."/>
            <person name="Wang D."/>
            <person name="Zhang A."/>
            <person name="Wang J."/>
        </authorList>
    </citation>
    <scope>NUCLEOTIDE SEQUENCE</scope>
    <source>
        <strain evidence="2">cv. G1812</strain>
    </source>
</reference>
<dbReference type="AlphaFoldDB" id="A0A8R7TIZ5"/>
<dbReference type="Proteomes" id="UP000015106">
    <property type="component" value="Chromosome 2"/>
</dbReference>
<dbReference type="EnsemblPlants" id="TuG1812G0200003479.01.T01">
    <property type="protein sequence ID" value="TuG1812G0200003479.01.T01"/>
    <property type="gene ID" value="TuG1812G0200003479.01"/>
</dbReference>
<accession>A0A8R7TIZ5</accession>
<name>A0A8R7TIZ5_TRIUA</name>
<organism evidence="1 2">
    <name type="scientific">Triticum urartu</name>
    <name type="common">Red wild einkorn</name>
    <name type="synonym">Crithodium urartu</name>
    <dbReference type="NCBI Taxonomy" id="4572"/>
    <lineage>
        <taxon>Eukaryota</taxon>
        <taxon>Viridiplantae</taxon>
        <taxon>Streptophyta</taxon>
        <taxon>Embryophyta</taxon>
        <taxon>Tracheophyta</taxon>
        <taxon>Spermatophyta</taxon>
        <taxon>Magnoliopsida</taxon>
        <taxon>Liliopsida</taxon>
        <taxon>Poales</taxon>
        <taxon>Poaceae</taxon>
        <taxon>BOP clade</taxon>
        <taxon>Pooideae</taxon>
        <taxon>Triticodae</taxon>
        <taxon>Triticeae</taxon>
        <taxon>Triticinae</taxon>
        <taxon>Triticum</taxon>
    </lineage>
</organism>
<evidence type="ECO:0000313" key="2">
    <source>
        <dbReference type="Proteomes" id="UP000015106"/>
    </source>
</evidence>
<reference evidence="1" key="3">
    <citation type="submission" date="2022-06" db="UniProtKB">
        <authorList>
            <consortium name="EnsemblPlants"/>
        </authorList>
    </citation>
    <scope>IDENTIFICATION</scope>
</reference>
<keyword evidence="2" id="KW-1185">Reference proteome</keyword>
<sequence>LTIFFLSTPTPVLSLHYLISLSVSIISRSSQTFLLHGRPPSRSGGLRPDYSPPHHGMRHGVPGSLAVNQCYADLASPNSPRSHDGQGLFRLLLKLSRTMNATSSHRFSTNTSTTRRCAKLLVP</sequence>
<proteinExistence type="predicted"/>
<evidence type="ECO:0000313" key="1">
    <source>
        <dbReference type="EnsemblPlants" id="TuG1812G0200003479.01.T01"/>
    </source>
</evidence>
<reference evidence="1" key="2">
    <citation type="submission" date="2018-03" db="EMBL/GenBank/DDBJ databases">
        <title>The Triticum urartu genome reveals the dynamic nature of wheat genome evolution.</title>
        <authorList>
            <person name="Ling H."/>
            <person name="Ma B."/>
            <person name="Shi X."/>
            <person name="Liu H."/>
            <person name="Dong L."/>
            <person name="Sun H."/>
            <person name="Cao Y."/>
            <person name="Gao Q."/>
            <person name="Zheng S."/>
            <person name="Li Y."/>
            <person name="Yu Y."/>
            <person name="Du H."/>
            <person name="Qi M."/>
            <person name="Li Y."/>
            <person name="Yu H."/>
            <person name="Cui Y."/>
            <person name="Wang N."/>
            <person name="Chen C."/>
            <person name="Wu H."/>
            <person name="Zhao Y."/>
            <person name="Zhang J."/>
            <person name="Li Y."/>
            <person name="Zhou W."/>
            <person name="Zhang B."/>
            <person name="Hu W."/>
            <person name="Eijk M."/>
            <person name="Tang J."/>
            <person name="Witsenboer H."/>
            <person name="Zhao S."/>
            <person name="Li Z."/>
            <person name="Zhang A."/>
            <person name="Wang D."/>
            <person name="Liang C."/>
        </authorList>
    </citation>
    <scope>NUCLEOTIDE SEQUENCE [LARGE SCALE GENOMIC DNA]</scope>
    <source>
        <strain evidence="1">cv. G1812</strain>
    </source>
</reference>
<protein>
    <submittedName>
        <fullName evidence="1">Uncharacterized protein</fullName>
    </submittedName>
</protein>